<keyword evidence="1" id="KW-1133">Transmembrane helix</keyword>
<name>A0ABW3G8I0_9NOCA</name>
<comment type="caution">
    <text evidence="2">The sequence shown here is derived from an EMBL/GenBank/DDBJ whole genome shotgun (WGS) entry which is preliminary data.</text>
</comment>
<proteinExistence type="predicted"/>
<evidence type="ECO:0000256" key="1">
    <source>
        <dbReference type="SAM" id="Phobius"/>
    </source>
</evidence>
<sequence length="207" mass="20459">MVPALGVAAHAAASARPPTASAVLLCVFLGLIAAVAVDGLSRVRRLGWFALCGVLTVAQGITHLALSVGDHGAGAAPTSSHAMSGDAMDHAAMGHPGMGHGSSMPAVGDGMLAHHLHELMTPWSADGLVMVLTHLVAVPLAAILIALAAAVTSVATSTVAALTDRGPQADPLPRLAPAVAAVVVCVRIDRAAGPGKRGPPGVLAPTH</sequence>
<keyword evidence="1" id="KW-0472">Membrane</keyword>
<keyword evidence="1" id="KW-0812">Transmembrane</keyword>
<evidence type="ECO:0000313" key="2">
    <source>
        <dbReference type="EMBL" id="MFD0925316.1"/>
    </source>
</evidence>
<protein>
    <submittedName>
        <fullName evidence="2">Uncharacterized protein</fullName>
    </submittedName>
</protein>
<dbReference type="RefSeq" id="WP_253646724.1">
    <property type="nucleotide sequence ID" value="NZ_BAAAMO010000002.1"/>
</dbReference>
<evidence type="ECO:0000313" key="3">
    <source>
        <dbReference type="Proteomes" id="UP001597068"/>
    </source>
</evidence>
<reference evidence="3" key="1">
    <citation type="journal article" date="2019" name="Int. J. Syst. Evol. Microbiol.">
        <title>The Global Catalogue of Microorganisms (GCM) 10K type strain sequencing project: providing services to taxonomists for standard genome sequencing and annotation.</title>
        <authorList>
            <consortium name="The Broad Institute Genomics Platform"/>
            <consortium name="The Broad Institute Genome Sequencing Center for Infectious Disease"/>
            <person name="Wu L."/>
            <person name="Ma J."/>
        </authorList>
    </citation>
    <scope>NUCLEOTIDE SEQUENCE [LARGE SCALE GENOMIC DNA]</scope>
    <source>
        <strain evidence="3">CCUG 50873</strain>
    </source>
</reference>
<feature type="transmembrane region" description="Helical" evidence="1">
    <location>
        <begin position="20"/>
        <end position="39"/>
    </location>
</feature>
<gene>
    <name evidence="2" type="ORF">ACFQ04_06150</name>
</gene>
<accession>A0ABW3G8I0</accession>
<organism evidence="2 3">
    <name type="scientific">Williamsia deligens</name>
    <dbReference type="NCBI Taxonomy" id="321325"/>
    <lineage>
        <taxon>Bacteria</taxon>
        <taxon>Bacillati</taxon>
        <taxon>Actinomycetota</taxon>
        <taxon>Actinomycetes</taxon>
        <taxon>Mycobacteriales</taxon>
        <taxon>Nocardiaceae</taxon>
        <taxon>Williamsia</taxon>
    </lineage>
</organism>
<feature type="transmembrane region" description="Helical" evidence="1">
    <location>
        <begin position="128"/>
        <end position="155"/>
    </location>
</feature>
<dbReference type="Proteomes" id="UP001597068">
    <property type="component" value="Unassembled WGS sequence"/>
</dbReference>
<feature type="transmembrane region" description="Helical" evidence="1">
    <location>
        <begin position="46"/>
        <end position="66"/>
    </location>
</feature>
<dbReference type="EMBL" id="JBHTIL010000001">
    <property type="protein sequence ID" value="MFD0925316.1"/>
    <property type="molecule type" value="Genomic_DNA"/>
</dbReference>
<keyword evidence="3" id="KW-1185">Reference proteome</keyword>